<accession>A0ABQ2KIP3</accession>
<sequence length="584" mass="60953">MSPLAVDANVYYEAAKKLTDLADEIGTAVTRDLAPGLTSTAGMGGNYPAVVAWCTAYYMHASELRTVVQTYAGALRHFGEILNSAGYNWDVAEYNADLNPDKGAAPSHPVRAGVGSGGGVSFPEIPVAIADNGAGMVITSAGQGANSRRGTPNGRADALATAGTAWHGFANSYELAGAGAALQAVRDSFTGVQAPEAPDIQDALAALRGGAEQIRTVATALASAVQAHRDNLVEARSHLASAAAGSFPDHLDAQVTATSDNTSVNISVAADLSADDIAEAEGLLDAAARGTTLFTVLGSIGVGNRGFVDSNALNSLATLKAINELPLLVETGNQDSNTALIDDLENMATWNTPPPTLTAVDLSALDAYGPQMKTWAMLSVQYGNEAGVDPRMVLAMALQEGAPLRSGLGSTFYEDLSGGPSTYHPREGGIGAGTMYDEFRKDTTDLREWQEGRPDGVGNSIGLTNMKEIQFDQIKQKYPSQFEGQEWSDLVGNDELALKATAYNLKLLTDDSASHATADVRASQPLNQFLSSSYNALGVVDRSRSVAEGDTFTDHEVEHGSSTVKPGGTFALADTILRGTGAYR</sequence>
<reference evidence="2" key="1">
    <citation type="journal article" date="2019" name="Int. J. Syst. Evol. Microbiol.">
        <title>The Global Catalogue of Microorganisms (GCM) 10K type strain sequencing project: providing services to taxonomists for standard genome sequencing and annotation.</title>
        <authorList>
            <consortium name="The Broad Institute Genomics Platform"/>
            <consortium name="The Broad Institute Genome Sequencing Center for Infectious Disease"/>
            <person name="Wu L."/>
            <person name="Ma J."/>
        </authorList>
    </citation>
    <scope>NUCLEOTIDE SEQUENCE [LARGE SCALE GENOMIC DNA]</scope>
    <source>
        <strain evidence="2">CGMCC 4.7329</strain>
    </source>
</reference>
<comment type="caution">
    <text evidence="1">The sequence shown here is derived from an EMBL/GenBank/DDBJ whole genome shotgun (WGS) entry which is preliminary data.</text>
</comment>
<proteinExistence type="predicted"/>
<name>A0ABQ2KIP3_9NOCA</name>
<keyword evidence="2" id="KW-1185">Reference proteome</keyword>
<dbReference type="EMBL" id="BMNE01000004">
    <property type="protein sequence ID" value="GGN83876.1"/>
    <property type="molecule type" value="Genomic_DNA"/>
</dbReference>
<evidence type="ECO:0000313" key="2">
    <source>
        <dbReference type="Proteomes" id="UP000658127"/>
    </source>
</evidence>
<evidence type="ECO:0000313" key="1">
    <source>
        <dbReference type="EMBL" id="GGN83876.1"/>
    </source>
</evidence>
<dbReference type="Proteomes" id="UP000658127">
    <property type="component" value="Unassembled WGS sequence"/>
</dbReference>
<gene>
    <name evidence="1" type="ORF">GCM10011610_36620</name>
</gene>
<dbReference type="RefSeq" id="WP_189029741.1">
    <property type="nucleotide sequence ID" value="NZ_BMNE01000004.1"/>
</dbReference>
<organism evidence="1 2">
    <name type="scientific">Nocardia rhizosphaerihabitans</name>
    <dbReference type="NCBI Taxonomy" id="1691570"/>
    <lineage>
        <taxon>Bacteria</taxon>
        <taxon>Bacillati</taxon>
        <taxon>Actinomycetota</taxon>
        <taxon>Actinomycetes</taxon>
        <taxon>Mycobacteriales</taxon>
        <taxon>Nocardiaceae</taxon>
        <taxon>Nocardia</taxon>
    </lineage>
</organism>
<protein>
    <submittedName>
        <fullName evidence="1">Uncharacterized protein</fullName>
    </submittedName>
</protein>